<dbReference type="GO" id="GO:0004798">
    <property type="term" value="F:dTMP kinase activity"/>
    <property type="evidence" value="ECO:0007669"/>
    <property type="project" value="UniProtKB-UniRule"/>
</dbReference>
<evidence type="ECO:0000256" key="8">
    <source>
        <dbReference type="ARBA" id="ARBA00022840"/>
    </source>
</evidence>
<evidence type="ECO:0000256" key="4">
    <source>
        <dbReference type="ARBA" id="ARBA00022679"/>
    </source>
</evidence>
<feature type="domain" description="Thymidylate kinase-like" evidence="11">
    <location>
        <begin position="12"/>
        <end position="178"/>
    </location>
</feature>
<dbReference type="PANTHER" id="PTHR10344">
    <property type="entry name" value="THYMIDYLATE KINASE"/>
    <property type="match status" value="1"/>
</dbReference>
<dbReference type="SUPFAM" id="SSF52540">
    <property type="entry name" value="P-loop containing nucleoside triphosphate hydrolases"/>
    <property type="match status" value="1"/>
</dbReference>
<accession>A0A919J5A4</accession>
<comment type="caution">
    <text evidence="12">The sequence shown here is derived from an EMBL/GenBank/DDBJ whole genome shotgun (WGS) entry which is preliminary data.</text>
</comment>
<dbReference type="EC" id="2.7.4.9" evidence="2 10"/>
<evidence type="ECO:0000259" key="11">
    <source>
        <dbReference type="Pfam" id="PF02223"/>
    </source>
</evidence>
<evidence type="ECO:0000256" key="2">
    <source>
        <dbReference type="ARBA" id="ARBA00012980"/>
    </source>
</evidence>
<dbReference type="RefSeq" id="WP_203819717.1">
    <property type="nucleotide sequence ID" value="NZ_BAAABP010000052.1"/>
</dbReference>
<dbReference type="Proteomes" id="UP000598174">
    <property type="component" value="Unassembled WGS sequence"/>
</dbReference>
<dbReference type="Pfam" id="PF02223">
    <property type="entry name" value="Thymidylate_kin"/>
    <property type="match status" value="1"/>
</dbReference>
<dbReference type="GO" id="GO:0006233">
    <property type="term" value="P:dTDP biosynthetic process"/>
    <property type="evidence" value="ECO:0007669"/>
    <property type="project" value="InterPro"/>
</dbReference>
<dbReference type="PANTHER" id="PTHR10344:SF4">
    <property type="entry name" value="UMP-CMP KINASE 2, MITOCHONDRIAL"/>
    <property type="match status" value="1"/>
</dbReference>
<keyword evidence="5 10" id="KW-0545">Nucleotide biosynthesis</keyword>
<comment type="function">
    <text evidence="10">Phosphorylation of dTMP to form dTDP in both de novo and salvage pathways of dTTP synthesis.</text>
</comment>
<evidence type="ECO:0000256" key="7">
    <source>
        <dbReference type="ARBA" id="ARBA00022777"/>
    </source>
</evidence>
<evidence type="ECO:0000313" key="13">
    <source>
        <dbReference type="Proteomes" id="UP000598174"/>
    </source>
</evidence>
<comment type="catalytic activity">
    <reaction evidence="9 10">
        <text>dTMP + ATP = dTDP + ADP</text>
        <dbReference type="Rhea" id="RHEA:13517"/>
        <dbReference type="ChEBI" id="CHEBI:30616"/>
        <dbReference type="ChEBI" id="CHEBI:58369"/>
        <dbReference type="ChEBI" id="CHEBI:63528"/>
        <dbReference type="ChEBI" id="CHEBI:456216"/>
        <dbReference type="EC" id="2.7.4.9"/>
    </reaction>
</comment>
<dbReference type="GO" id="GO:0005737">
    <property type="term" value="C:cytoplasm"/>
    <property type="evidence" value="ECO:0007669"/>
    <property type="project" value="TreeGrafter"/>
</dbReference>
<keyword evidence="13" id="KW-1185">Reference proteome</keyword>
<proteinExistence type="inferred from homology"/>
<dbReference type="InterPro" id="IPR027417">
    <property type="entry name" value="P-loop_NTPase"/>
</dbReference>
<sequence length="231" mass="26305">MSDARRYPFIVLEGTDGSGKSTLRRLLHDRLNATGPSCFMVGQFSWLDPDAGRVIMAARTQRTGYSRRDLREAYATDVRLHQLHNIRPALATVPVIADRYIYSHAVYHEVLWGIPMEETLRFHRESDMLRPDAVIFVDTDADIASRRVVTRGQNPRPHENEPTLRRLHRAYQELFLDGRLGDPTLNVIRAENTETAAAETLDAIMPRIRALFPADDAVAHHHLREGAVQHV</sequence>
<dbReference type="AlphaFoldDB" id="A0A919J5A4"/>
<reference evidence="12" key="1">
    <citation type="submission" date="2021-01" db="EMBL/GenBank/DDBJ databases">
        <title>Whole genome shotgun sequence of Actinoplanes ferrugineus NBRC 15555.</title>
        <authorList>
            <person name="Komaki H."/>
            <person name="Tamura T."/>
        </authorList>
    </citation>
    <scope>NUCLEOTIDE SEQUENCE</scope>
    <source>
        <strain evidence="12">NBRC 15555</strain>
    </source>
</reference>
<comment type="similarity">
    <text evidence="1 10">Belongs to the thymidylate kinase family.</text>
</comment>
<evidence type="ECO:0000256" key="10">
    <source>
        <dbReference type="HAMAP-Rule" id="MF_00165"/>
    </source>
</evidence>
<evidence type="ECO:0000313" key="12">
    <source>
        <dbReference type="EMBL" id="GIE13273.1"/>
    </source>
</evidence>
<dbReference type="EMBL" id="BOMM01000047">
    <property type="protein sequence ID" value="GIE13273.1"/>
    <property type="molecule type" value="Genomic_DNA"/>
</dbReference>
<dbReference type="GO" id="GO:0006235">
    <property type="term" value="P:dTTP biosynthetic process"/>
    <property type="evidence" value="ECO:0007669"/>
    <property type="project" value="UniProtKB-UniRule"/>
</dbReference>
<evidence type="ECO:0000256" key="6">
    <source>
        <dbReference type="ARBA" id="ARBA00022741"/>
    </source>
</evidence>
<keyword evidence="8 10" id="KW-0067">ATP-binding</keyword>
<evidence type="ECO:0000256" key="5">
    <source>
        <dbReference type="ARBA" id="ARBA00022727"/>
    </source>
</evidence>
<keyword evidence="6 10" id="KW-0547">Nucleotide-binding</keyword>
<dbReference type="InterPro" id="IPR039430">
    <property type="entry name" value="Thymidylate_kin-like_dom"/>
</dbReference>
<feature type="binding site" evidence="10">
    <location>
        <begin position="14"/>
        <end position="21"/>
    </location>
    <ligand>
        <name>ATP</name>
        <dbReference type="ChEBI" id="CHEBI:30616"/>
    </ligand>
</feature>
<keyword evidence="7 10" id="KW-0418">Kinase</keyword>
<gene>
    <name evidence="12" type="primary">tmk_1</name>
    <name evidence="10" type="synonym">tmk</name>
    <name evidence="12" type="ORF">Afe05nite_51130</name>
</gene>
<dbReference type="Gene3D" id="3.40.50.300">
    <property type="entry name" value="P-loop containing nucleotide triphosphate hydrolases"/>
    <property type="match status" value="1"/>
</dbReference>
<evidence type="ECO:0000256" key="3">
    <source>
        <dbReference type="ARBA" id="ARBA00017144"/>
    </source>
</evidence>
<dbReference type="HAMAP" id="MF_00165">
    <property type="entry name" value="Thymidylate_kinase"/>
    <property type="match status" value="1"/>
</dbReference>
<evidence type="ECO:0000256" key="1">
    <source>
        <dbReference type="ARBA" id="ARBA00009776"/>
    </source>
</evidence>
<dbReference type="GO" id="GO:0005524">
    <property type="term" value="F:ATP binding"/>
    <property type="evidence" value="ECO:0007669"/>
    <property type="project" value="UniProtKB-UniRule"/>
</dbReference>
<organism evidence="12 13">
    <name type="scientific">Paractinoplanes ferrugineus</name>
    <dbReference type="NCBI Taxonomy" id="113564"/>
    <lineage>
        <taxon>Bacteria</taxon>
        <taxon>Bacillati</taxon>
        <taxon>Actinomycetota</taxon>
        <taxon>Actinomycetes</taxon>
        <taxon>Micromonosporales</taxon>
        <taxon>Micromonosporaceae</taxon>
        <taxon>Paractinoplanes</taxon>
    </lineage>
</organism>
<protein>
    <recommendedName>
        <fullName evidence="3 10">Thymidylate kinase</fullName>
        <ecNumber evidence="2 10">2.7.4.9</ecNumber>
    </recommendedName>
    <alternativeName>
        <fullName evidence="10">dTMP kinase</fullName>
    </alternativeName>
</protein>
<keyword evidence="4 10" id="KW-0808">Transferase</keyword>
<evidence type="ECO:0000256" key="9">
    <source>
        <dbReference type="ARBA" id="ARBA00048743"/>
    </source>
</evidence>
<dbReference type="InterPro" id="IPR018094">
    <property type="entry name" value="Thymidylate_kinase"/>
</dbReference>
<name>A0A919J5A4_9ACTN</name>
<dbReference type="GO" id="GO:0006227">
    <property type="term" value="P:dUDP biosynthetic process"/>
    <property type="evidence" value="ECO:0007669"/>
    <property type="project" value="TreeGrafter"/>
</dbReference>